<proteinExistence type="predicted"/>
<evidence type="ECO:0000259" key="5">
    <source>
        <dbReference type="Pfam" id="PF08281"/>
    </source>
</evidence>
<dbReference type="InterPro" id="IPR014284">
    <property type="entry name" value="RNA_pol_sigma-70_dom"/>
</dbReference>
<gene>
    <name evidence="6" type="ORF">EKL94_15075</name>
</gene>
<dbReference type="InterPro" id="IPR039425">
    <property type="entry name" value="RNA_pol_sigma-70-like"/>
</dbReference>
<dbReference type="InterPro" id="IPR036388">
    <property type="entry name" value="WH-like_DNA-bd_sf"/>
</dbReference>
<dbReference type="NCBIfam" id="TIGR02937">
    <property type="entry name" value="sigma70-ECF"/>
    <property type="match status" value="1"/>
</dbReference>
<reference evidence="6 7" key="1">
    <citation type="submission" date="2018-12" db="EMBL/GenBank/DDBJ databases">
        <authorList>
            <person name="Kartti S."/>
            <person name="Manni A."/>
            <person name="Chemao El Fihri M.W."/>
            <person name="Laamarti M."/>
            <person name="Temsamani L."/>
            <person name="El Jamali J.E."/>
            <person name="Ouadghiri M."/>
            <person name="Ibrahimi A."/>
            <person name="Filati-Maltouf A."/>
        </authorList>
    </citation>
    <scope>NUCLEOTIDE SEQUENCE [LARGE SCALE GENOMIC DNA]</scope>
    <source>
        <strain evidence="6 7">MDMC339</strain>
    </source>
</reference>
<dbReference type="Pfam" id="PF08281">
    <property type="entry name" value="Sigma70_r4_2"/>
    <property type="match status" value="1"/>
</dbReference>
<dbReference type="InterPro" id="IPR013324">
    <property type="entry name" value="RNA_pol_sigma_r3/r4-like"/>
</dbReference>
<dbReference type="GO" id="GO:0006352">
    <property type="term" value="P:DNA-templated transcription initiation"/>
    <property type="evidence" value="ECO:0007669"/>
    <property type="project" value="InterPro"/>
</dbReference>
<evidence type="ECO:0000256" key="2">
    <source>
        <dbReference type="ARBA" id="ARBA00023082"/>
    </source>
</evidence>
<evidence type="ECO:0000256" key="4">
    <source>
        <dbReference type="SAM" id="MobiDB-lite"/>
    </source>
</evidence>
<protein>
    <submittedName>
        <fullName evidence="6">Sigma-70 family RNA polymerase sigma factor</fullName>
    </submittedName>
</protein>
<dbReference type="GO" id="GO:0016987">
    <property type="term" value="F:sigma factor activity"/>
    <property type="evidence" value="ECO:0007669"/>
    <property type="project" value="UniProtKB-KW"/>
</dbReference>
<dbReference type="InterPro" id="IPR013249">
    <property type="entry name" value="RNA_pol_sigma70_r4_t2"/>
</dbReference>
<dbReference type="CDD" id="cd06171">
    <property type="entry name" value="Sigma70_r4"/>
    <property type="match status" value="1"/>
</dbReference>
<dbReference type="Gene3D" id="1.10.10.10">
    <property type="entry name" value="Winged helix-like DNA-binding domain superfamily/Winged helix DNA-binding domain"/>
    <property type="match status" value="1"/>
</dbReference>
<dbReference type="AlphaFoldDB" id="A0A3S0IVC6"/>
<feature type="compositionally biased region" description="Polar residues" evidence="4">
    <location>
        <begin position="14"/>
        <end position="28"/>
    </location>
</feature>
<sequence length="228" mass="24828">MSTLERGMGRAASPASSTESGVAQDSSPMGGSLLAKAYARWRGPILRGLARVRGGDGEDALHDGAVKWIAASPALASCDQQGAYLRQTVMNTVADEYREHHAGRRLQTLPLADAEEAGHALASDESQCPLQLTAQRQRLERLADALAELPERQREAFVLCRFDGLTQEDVAARMQISRRMVVKHLSRAVAYCEVRVRYASLAQMQELHRPIKAGEALAPAIDADLPCR</sequence>
<keyword evidence="3" id="KW-0804">Transcription</keyword>
<evidence type="ECO:0000256" key="1">
    <source>
        <dbReference type="ARBA" id="ARBA00023015"/>
    </source>
</evidence>
<dbReference type="Proteomes" id="UP000271705">
    <property type="component" value="Unassembled WGS sequence"/>
</dbReference>
<keyword evidence="1" id="KW-0805">Transcription regulation</keyword>
<dbReference type="SUPFAM" id="SSF88659">
    <property type="entry name" value="Sigma3 and sigma4 domains of RNA polymerase sigma factors"/>
    <property type="match status" value="1"/>
</dbReference>
<dbReference type="PANTHER" id="PTHR43133">
    <property type="entry name" value="RNA POLYMERASE ECF-TYPE SIGMA FACTO"/>
    <property type="match status" value="1"/>
</dbReference>
<name>A0A3S0IVC6_STEMA</name>
<evidence type="ECO:0000313" key="6">
    <source>
        <dbReference type="EMBL" id="RTQ87611.1"/>
    </source>
</evidence>
<dbReference type="GO" id="GO:0003677">
    <property type="term" value="F:DNA binding"/>
    <property type="evidence" value="ECO:0007669"/>
    <property type="project" value="InterPro"/>
</dbReference>
<dbReference type="PANTHER" id="PTHR43133:SF63">
    <property type="entry name" value="RNA POLYMERASE SIGMA FACTOR FECI-RELATED"/>
    <property type="match status" value="1"/>
</dbReference>
<organism evidence="6 7">
    <name type="scientific">Stenotrophomonas maltophilia</name>
    <name type="common">Pseudomonas maltophilia</name>
    <name type="synonym">Xanthomonas maltophilia</name>
    <dbReference type="NCBI Taxonomy" id="40324"/>
    <lineage>
        <taxon>Bacteria</taxon>
        <taxon>Pseudomonadati</taxon>
        <taxon>Pseudomonadota</taxon>
        <taxon>Gammaproteobacteria</taxon>
        <taxon>Lysobacterales</taxon>
        <taxon>Lysobacteraceae</taxon>
        <taxon>Stenotrophomonas</taxon>
        <taxon>Stenotrophomonas maltophilia group</taxon>
    </lineage>
</organism>
<dbReference type="EMBL" id="RXLZ01000045">
    <property type="protein sequence ID" value="RTQ87611.1"/>
    <property type="molecule type" value="Genomic_DNA"/>
</dbReference>
<comment type="caution">
    <text evidence="6">The sequence shown here is derived from an EMBL/GenBank/DDBJ whole genome shotgun (WGS) entry which is preliminary data.</text>
</comment>
<accession>A0A3S0IVC6</accession>
<keyword evidence="2" id="KW-0731">Sigma factor</keyword>
<feature type="domain" description="RNA polymerase sigma factor 70 region 4 type 2" evidence="5">
    <location>
        <begin position="140"/>
        <end position="191"/>
    </location>
</feature>
<feature type="region of interest" description="Disordered" evidence="4">
    <location>
        <begin position="1"/>
        <end position="28"/>
    </location>
</feature>
<evidence type="ECO:0000313" key="7">
    <source>
        <dbReference type="Proteomes" id="UP000271705"/>
    </source>
</evidence>
<evidence type="ECO:0000256" key="3">
    <source>
        <dbReference type="ARBA" id="ARBA00023163"/>
    </source>
</evidence>